<dbReference type="OrthoDB" id="123307at2"/>
<dbReference type="PANTHER" id="PTHR35525:SF3">
    <property type="entry name" value="BLL6575 PROTEIN"/>
    <property type="match status" value="1"/>
</dbReference>
<dbReference type="InterPro" id="IPR021005">
    <property type="entry name" value="Znf_CGNR"/>
</dbReference>
<reference evidence="3 4" key="1">
    <citation type="submission" date="2017-03" db="EMBL/GenBank/DDBJ databases">
        <title>Complete Genome Sequence of a natural compounds producer, Streptomyces violaceus S21.</title>
        <authorList>
            <person name="Zhong C."/>
            <person name="Zhao Z."/>
            <person name="Fu J."/>
            <person name="Zong G."/>
            <person name="Qin R."/>
            <person name="Cao G."/>
        </authorList>
    </citation>
    <scope>NUCLEOTIDE SEQUENCE [LARGE SCALE GENOMIC DNA]</scope>
    <source>
        <strain evidence="3 4">S21</strain>
    </source>
</reference>
<feature type="domain" description="Zinc finger CGNR" evidence="2">
    <location>
        <begin position="153"/>
        <end position="194"/>
    </location>
</feature>
<accession>A0A1V0U9Z3</accession>
<evidence type="ECO:0000259" key="2">
    <source>
        <dbReference type="Pfam" id="PF11706"/>
    </source>
</evidence>
<gene>
    <name evidence="3" type="ORF">B1H20_11905</name>
</gene>
<proteinExistence type="predicted"/>
<feature type="region of interest" description="Disordered" evidence="1">
    <location>
        <begin position="187"/>
        <end position="286"/>
    </location>
</feature>
<sequence length="286" mass="28723">MAAGGSARARRFDAGRVCLDLVATEGAGGARGPGELLGGADRLVRWLREVRLVPPDTELSAVDGEWVARFRELRSYVSVLMEAQLNGTAGPSGALDRLNALATGLPPSPRAVRGADGSLVRTLSSAPDCAGLLAVVARDAVDLLTDPVARADLRRCQGETCHRLYLDTSRGRRRRWCSGGACGNRARVARHRRRSLEAPGGRAGAGAPGAPAGSDSPGPPAGGGAGIPAADRAAPAGGSPETPAADRDPPAGEAPGAPARTTPGRTAPTSTAPAGGAPPTPAGGDP</sequence>
<dbReference type="Gene3D" id="1.10.3300.10">
    <property type="entry name" value="Jann2411-like domain"/>
    <property type="match status" value="1"/>
</dbReference>
<protein>
    <recommendedName>
        <fullName evidence="2">Zinc finger CGNR domain-containing protein</fullName>
    </recommendedName>
</protein>
<name>A0A1V0U9Z3_STRVN</name>
<dbReference type="EMBL" id="CP020570">
    <property type="protein sequence ID" value="ARF62029.1"/>
    <property type="molecule type" value="Genomic_DNA"/>
</dbReference>
<organism evidence="3 4">
    <name type="scientific">Streptomyces violaceoruber</name>
    <dbReference type="NCBI Taxonomy" id="1935"/>
    <lineage>
        <taxon>Bacteria</taxon>
        <taxon>Bacillati</taxon>
        <taxon>Actinomycetota</taxon>
        <taxon>Actinomycetes</taxon>
        <taxon>Kitasatosporales</taxon>
        <taxon>Streptomycetaceae</taxon>
        <taxon>Streptomyces</taxon>
        <taxon>Streptomyces violaceoruber group</taxon>
    </lineage>
</organism>
<dbReference type="InterPro" id="IPR010852">
    <property type="entry name" value="ABATE"/>
</dbReference>
<dbReference type="KEGG" id="svu:B1H20_11905"/>
<dbReference type="Pfam" id="PF11706">
    <property type="entry name" value="zf-CGNR"/>
    <property type="match status" value="1"/>
</dbReference>
<dbReference type="InterPro" id="IPR023286">
    <property type="entry name" value="ABATE_dom_sf"/>
</dbReference>
<evidence type="ECO:0000313" key="3">
    <source>
        <dbReference type="EMBL" id="ARF62029.1"/>
    </source>
</evidence>
<dbReference type="SUPFAM" id="SSF160904">
    <property type="entry name" value="Jann2411-like"/>
    <property type="match status" value="1"/>
</dbReference>
<evidence type="ECO:0000256" key="1">
    <source>
        <dbReference type="SAM" id="MobiDB-lite"/>
    </source>
</evidence>
<dbReference type="Proteomes" id="UP000192445">
    <property type="component" value="Chromosome"/>
</dbReference>
<evidence type="ECO:0000313" key="4">
    <source>
        <dbReference type="Proteomes" id="UP000192445"/>
    </source>
</evidence>
<dbReference type="AlphaFoldDB" id="A0A1V0U9Z3"/>
<feature type="compositionally biased region" description="Pro residues" evidence="1">
    <location>
        <begin position="276"/>
        <end position="286"/>
    </location>
</feature>
<dbReference type="Pfam" id="PF07336">
    <property type="entry name" value="ABATE"/>
    <property type="match status" value="1"/>
</dbReference>
<feature type="compositionally biased region" description="Low complexity" evidence="1">
    <location>
        <begin position="251"/>
        <end position="275"/>
    </location>
</feature>
<feature type="compositionally biased region" description="Low complexity" evidence="1">
    <location>
        <begin position="227"/>
        <end position="240"/>
    </location>
</feature>
<dbReference type="STRING" id="1935.B1H20_11905"/>
<dbReference type="PANTHER" id="PTHR35525">
    <property type="entry name" value="BLL6575 PROTEIN"/>
    <property type="match status" value="1"/>
</dbReference>